<feature type="domain" description="Condensation" evidence="1">
    <location>
        <begin position="36"/>
        <end position="83"/>
    </location>
</feature>
<dbReference type="PANTHER" id="PTHR45527:SF1">
    <property type="entry name" value="FATTY ACID SYNTHASE"/>
    <property type="match status" value="1"/>
</dbReference>
<gene>
    <name evidence="2" type="ORF">DYB31_013198</name>
</gene>
<reference evidence="2 3" key="1">
    <citation type="submission" date="2018-08" db="EMBL/GenBank/DDBJ databases">
        <title>Aphanomyces genome sequencing and annotation.</title>
        <authorList>
            <person name="Minardi D."/>
            <person name="Oidtmann B."/>
            <person name="Van Der Giezen M."/>
            <person name="Studholme D.J."/>
        </authorList>
    </citation>
    <scope>NUCLEOTIDE SEQUENCE [LARGE SCALE GENOMIC DNA]</scope>
    <source>
        <strain evidence="2 3">197901</strain>
    </source>
</reference>
<dbReference type="AlphaFoldDB" id="A0A397EZ15"/>
<evidence type="ECO:0000313" key="2">
    <source>
        <dbReference type="EMBL" id="RHZ03998.1"/>
    </source>
</evidence>
<feature type="non-terminal residue" evidence="2">
    <location>
        <position position="89"/>
    </location>
</feature>
<dbReference type="GO" id="GO:0043041">
    <property type="term" value="P:amino acid activation for nonribosomal peptide biosynthetic process"/>
    <property type="evidence" value="ECO:0007669"/>
    <property type="project" value="TreeGrafter"/>
</dbReference>
<dbReference type="Pfam" id="PF00668">
    <property type="entry name" value="Condensation"/>
    <property type="match status" value="1"/>
</dbReference>
<dbReference type="GO" id="GO:0044550">
    <property type="term" value="P:secondary metabolite biosynthetic process"/>
    <property type="evidence" value="ECO:0007669"/>
    <property type="project" value="TreeGrafter"/>
</dbReference>
<organism evidence="2 3">
    <name type="scientific">Aphanomyces astaci</name>
    <name type="common">Crayfish plague agent</name>
    <dbReference type="NCBI Taxonomy" id="112090"/>
    <lineage>
        <taxon>Eukaryota</taxon>
        <taxon>Sar</taxon>
        <taxon>Stramenopiles</taxon>
        <taxon>Oomycota</taxon>
        <taxon>Saprolegniomycetes</taxon>
        <taxon>Saprolegniales</taxon>
        <taxon>Verrucalvaceae</taxon>
        <taxon>Aphanomyces</taxon>
    </lineage>
</organism>
<accession>A0A397EZ15</accession>
<dbReference type="EMBL" id="QUTE01013708">
    <property type="protein sequence ID" value="RHZ03998.1"/>
    <property type="molecule type" value="Genomic_DNA"/>
</dbReference>
<protein>
    <recommendedName>
        <fullName evidence="1">Condensation domain-containing protein</fullName>
    </recommendedName>
</protein>
<sequence>MALEYADKTAKVTLAKPLELHGGDLEMYKSHSQTLVLTQLTQVCNLLEVTPSSIFRTAWAIVLQQYTQSNHVVFGSVVSGRDGGHPGAE</sequence>
<dbReference type="Proteomes" id="UP000266196">
    <property type="component" value="Unassembled WGS sequence"/>
</dbReference>
<dbReference type="PANTHER" id="PTHR45527">
    <property type="entry name" value="NONRIBOSOMAL PEPTIDE SYNTHETASE"/>
    <property type="match status" value="1"/>
</dbReference>
<proteinExistence type="predicted"/>
<dbReference type="InterPro" id="IPR001242">
    <property type="entry name" value="Condensation_dom"/>
</dbReference>
<dbReference type="SUPFAM" id="SSF52777">
    <property type="entry name" value="CoA-dependent acyltransferases"/>
    <property type="match status" value="1"/>
</dbReference>
<dbReference type="GO" id="GO:0031177">
    <property type="term" value="F:phosphopantetheine binding"/>
    <property type="evidence" value="ECO:0007669"/>
    <property type="project" value="TreeGrafter"/>
</dbReference>
<comment type="caution">
    <text evidence="2">The sequence shown here is derived from an EMBL/GenBank/DDBJ whole genome shotgun (WGS) entry which is preliminary data.</text>
</comment>
<dbReference type="GO" id="GO:0005737">
    <property type="term" value="C:cytoplasm"/>
    <property type="evidence" value="ECO:0007669"/>
    <property type="project" value="TreeGrafter"/>
</dbReference>
<evidence type="ECO:0000313" key="3">
    <source>
        <dbReference type="Proteomes" id="UP000266196"/>
    </source>
</evidence>
<name>A0A397EZ15_APHAT</name>
<dbReference type="GO" id="GO:0003824">
    <property type="term" value="F:catalytic activity"/>
    <property type="evidence" value="ECO:0007669"/>
    <property type="project" value="InterPro"/>
</dbReference>
<dbReference type="Gene3D" id="3.30.559.30">
    <property type="entry name" value="Nonribosomal peptide synthetase, condensation domain"/>
    <property type="match status" value="1"/>
</dbReference>
<evidence type="ECO:0000259" key="1">
    <source>
        <dbReference type="Pfam" id="PF00668"/>
    </source>
</evidence>